<keyword evidence="3" id="KW-1185">Reference proteome</keyword>
<dbReference type="Proteomes" id="UP000309488">
    <property type="component" value="Unassembled WGS sequence"/>
</dbReference>
<accession>A0A4U1CK70</accession>
<protein>
    <submittedName>
        <fullName evidence="2">DUF4365 domain-containing protein</fullName>
    </submittedName>
</protein>
<gene>
    <name evidence="2" type="ORF">FA048_12840</name>
</gene>
<dbReference type="EMBL" id="SWBR01000003">
    <property type="protein sequence ID" value="TKC08044.1"/>
    <property type="molecule type" value="Genomic_DNA"/>
</dbReference>
<reference evidence="2 3" key="1">
    <citation type="submission" date="2019-04" db="EMBL/GenBank/DDBJ databases">
        <title>Pedobacter sp. RP-3-22 sp. nov., isolated from Arctic soil.</title>
        <authorList>
            <person name="Dahal R.H."/>
            <person name="Kim D.-U."/>
        </authorList>
    </citation>
    <scope>NUCLEOTIDE SEQUENCE [LARGE SCALE GENOMIC DNA]</scope>
    <source>
        <strain evidence="2 3">RP-3-22</strain>
    </source>
</reference>
<feature type="domain" description="DUF4365" evidence="1">
    <location>
        <begin position="28"/>
        <end position="159"/>
    </location>
</feature>
<name>A0A4U1CK70_9SPHI</name>
<dbReference type="AlphaFoldDB" id="A0A4U1CK70"/>
<dbReference type="InterPro" id="IPR025375">
    <property type="entry name" value="DUF4365"/>
</dbReference>
<evidence type="ECO:0000313" key="2">
    <source>
        <dbReference type="EMBL" id="TKC08044.1"/>
    </source>
</evidence>
<sequence length="655" mass="75130">MGFDDLPQVDGASMNNDTAKSRLVWNFSRNAGFIVREQFQDLGCDFKIELIEKGATNWSFDIQLKSIANPKSIKEGSMLSLAIRTSTLRYLINTAPIYGLLVIYDVSSDTLYFEYIDLLYRKLLSEKEGVDWQRNHEVRVHVPIVNILNSSSLADIHKRFVQRFKMLGAMNNEHGASYGLPSDGTITVEKGYFISIDDAVLELKEKGKIPIKQSDLSRVYELLENLPKRKILSDRDILRIAALVYSEVGKLADSIYYIDRLSKRYQLDEEDKRKIAFISLKNELGLGDIDRKTFVIKAKLLLPNCGFLEELSLRMNILYFELGSIKAFEPMPAGLVSEFEALQEMISKVQDDGQRNYLKAKNLDNLSVIVSHSRTEDMNRKAIFDQLGMKMQSCQSEKYTEKGSRLFYRLHLEYAQVGKFAFEKSEFVLLAAVTISSLKFWVDFEMDIIIFGDKGISMEKTRLELTERIDIALETATMMEHYKLFRQAYMLQCLALELLVVSRDWFGFSDLFDLGKLENQIQRMENELELSPFVSQINFLIAQKRSGNHHGLAGVAGIASMNDPQIRTYSTNVLETSRYPNARLENIIHEMSAFRTFYQRNADERFELLVMKPANPDMAYAMPHMFVIKNKKTGIQSLPAIDIDSILNSYATQQD</sequence>
<organism evidence="2 3">
    <name type="scientific">Pedobacter polaris</name>
    <dbReference type="NCBI Taxonomy" id="2571273"/>
    <lineage>
        <taxon>Bacteria</taxon>
        <taxon>Pseudomonadati</taxon>
        <taxon>Bacteroidota</taxon>
        <taxon>Sphingobacteriia</taxon>
        <taxon>Sphingobacteriales</taxon>
        <taxon>Sphingobacteriaceae</taxon>
        <taxon>Pedobacter</taxon>
    </lineage>
</organism>
<evidence type="ECO:0000259" key="1">
    <source>
        <dbReference type="Pfam" id="PF14280"/>
    </source>
</evidence>
<dbReference type="OrthoDB" id="652300at2"/>
<evidence type="ECO:0000313" key="3">
    <source>
        <dbReference type="Proteomes" id="UP000309488"/>
    </source>
</evidence>
<dbReference type="Pfam" id="PF14280">
    <property type="entry name" value="DUF4365"/>
    <property type="match status" value="1"/>
</dbReference>
<comment type="caution">
    <text evidence="2">The sequence shown here is derived from an EMBL/GenBank/DDBJ whole genome shotgun (WGS) entry which is preliminary data.</text>
</comment>
<dbReference type="RefSeq" id="WP_136841622.1">
    <property type="nucleotide sequence ID" value="NZ_SWBR01000003.1"/>
</dbReference>
<proteinExistence type="predicted"/>